<evidence type="ECO:0000313" key="3">
    <source>
        <dbReference type="Proteomes" id="UP000437017"/>
    </source>
</evidence>
<feature type="region of interest" description="Disordered" evidence="1">
    <location>
        <begin position="1"/>
        <end position="22"/>
    </location>
</feature>
<proteinExistence type="predicted"/>
<dbReference type="Proteomes" id="UP000437017">
    <property type="component" value="Unassembled WGS sequence"/>
</dbReference>
<sequence length="284" mass="30410">MVRVQENAGTIPAARTPLPLPPPPDFPGTAFSLLLLLHGCRITIVRRDPSISPLGVPVGFTASNSSSTLSDSSPRPFWAAVKTRLGGSPRGQVPRSSSGPSEWAEPRRPRRVQKEVEGYTGHSRNYFQEEVTQVLRFLCPVCSRHVRVAEPQSLPGFGGRIGSDDPPAGALSVLAPEELVTQAPTSKHVPPPPLTLAAAADSCRSRSKSSQAGRTLSCYPQSKLEDGDLKLRALDPLPPRLPNRGRRGWAPGVWRIFLASALPPRTNLSGAVLAVQRVSPAAAR</sequence>
<dbReference type="AlphaFoldDB" id="A0A643BNZ3"/>
<dbReference type="EMBL" id="SGJD01006706">
    <property type="protein sequence ID" value="KAB0389691.1"/>
    <property type="molecule type" value="Genomic_DNA"/>
</dbReference>
<feature type="region of interest" description="Disordered" evidence="1">
    <location>
        <begin position="84"/>
        <end position="112"/>
    </location>
</feature>
<dbReference type="OrthoDB" id="9630558at2759"/>
<evidence type="ECO:0000313" key="2">
    <source>
        <dbReference type="EMBL" id="KAB0389691.1"/>
    </source>
</evidence>
<comment type="caution">
    <text evidence="2">The sequence shown here is derived from an EMBL/GenBank/DDBJ whole genome shotgun (WGS) entry which is preliminary data.</text>
</comment>
<gene>
    <name evidence="2" type="ORF">E2I00_009406</name>
</gene>
<reference evidence="2 3" key="1">
    <citation type="journal article" date="2019" name="PLoS ONE">
        <title>Genomic analyses reveal an absence of contemporary introgressive admixture between fin whales and blue whales, despite known hybrids.</title>
        <authorList>
            <person name="Westbury M.V."/>
            <person name="Petersen B."/>
            <person name="Lorenzen E.D."/>
        </authorList>
    </citation>
    <scope>NUCLEOTIDE SEQUENCE [LARGE SCALE GENOMIC DNA]</scope>
    <source>
        <strain evidence="2">FinWhale-01</strain>
    </source>
</reference>
<keyword evidence="3" id="KW-1185">Reference proteome</keyword>
<name>A0A643BNZ3_BALPH</name>
<organism evidence="2 3">
    <name type="scientific">Balaenoptera physalus</name>
    <name type="common">Fin whale</name>
    <name type="synonym">Balaena physalus</name>
    <dbReference type="NCBI Taxonomy" id="9770"/>
    <lineage>
        <taxon>Eukaryota</taxon>
        <taxon>Metazoa</taxon>
        <taxon>Chordata</taxon>
        <taxon>Craniata</taxon>
        <taxon>Vertebrata</taxon>
        <taxon>Euteleostomi</taxon>
        <taxon>Mammalia</taxon>
        <taxon>Eutheria</taxon>
        <taxon>Laurasiatheria</taxon>
        <taxon>Artiodactyla</taxon>
        <taxon>Whippomorpha</taxon>
        <taxon>Cetacea</taxon>
        <taxon>Mysticeti</taxon>
        <taxon>Balaenopteridae</taxon>
        <taxon>Balaenoptera</taxon>
    </lineage>
</organism>
<protein>
    <submittedName>
        <fullName evidence="2">Uncharacterized protein</fullName>
    </submittedName>
</protein>
<accession>A0A643BNZ3</accession>
<evidence type="ECO:0000256" key="1">
    <source>
        <dbReference type="SAM" id="MobiDB-lite"/>
    </source>
</evidence>